<evidence type="ECO:0000313" key="1">
    <source>
        <dbReference type="EMBL" id="JAD29491.1"/>
    </source>
</evidence>
<proteinExistence type="predicted"/>
<organism evidence="1">
    <name type="scientific">Arundo donax</name>
    <name type="common">Giant reed</name>
    <name type="synonym">Donax arundinaceus</name>
    <dbReference type="NCBI Taxonomy" id="35708"/>
    <lineage>
        <taxon>Eukaryota</taxon>
        <taxon>Viridiplantae</taxon>
        <taxon>Streptophyta</taxon>
        <taxon>Embryophyta</taxon>
        <taxon>Tracheophyta</taxon>
        <taxon>Spermatophyta</taxon>
        <taxon>Magnoliopsida</taxon>
        <taxon>Liliopsida</taxon>
        <taxon>Poales</taxon>
        <taxon>Poaceae</taxon>
        <taxon>PACMAD clade</taxon>
        <taxon>Arundinoideae</taxon>
        <taxon>Arundineae</taxon>
        <taxon>Arundo</taxon>
    </lineage>
</organism>
<dbReference type="EMBL" id="GBRH01268404">
    <property type="protein sequence ID" value="JAD29491.1"/>
    <property type="molecule type" value="Transcribed_RNA"/>
</dbReference>
<sequence>MVVAFLLLKEAQGVLLAPIKGSTKHKSITKEKEHGNVLLHL</sequence>
<name>A0A0A8YSL1_ARUDO</name>
<reference evidence="1" key="1">
    <citation type="submission" date="2014-09" db="EMBL/GenBank/DDBJ databases">
        <authorList>
            <person name="Magalhaes I.L.F."/>
            <person name="Oliveira U."/>
            <person name="Santos F.R."/>
            <person name="Vidigal T.H.D.A."/>
            <person name="Brescovit A.D."/>
            <person name="Santos A.J."/>
        </authorList>
    </citation>
    <scope>NUCLEOTIDE SEQUENCE</scope>
    <source>
        <tissue evidence="1">Shoot tissue taken approximately 20 cm above the soil surface</tissue>
    </source>
</reference>
<accession>A0A0A8YSL1</accession>
<protein>
    <submittedName>
        <fullName evidence="1">Uncharacterized protein</fullName>
    </submittedName>
</protein>
<reference evidence="1" key="2">
    <citation type="journal article" date="2015" name="Data Brief">
        <title>Shoot transcriptome of the giant reed, Arundo donax.</title>
        <authorList>
            <person name="Barrero R.A."/>
            <person name="Guerrero F.D."/>
            <person name="Moolhuijzen P."/>
            <person name="Goolsby J.A."/>
            <person name="Tidwell J."/>
            <person name="Bellgard S.E."/>
            <person name="Bellgard M.I."/>
        </authorList>
    </citation>
    <scope>NUCLEOTIDE SEQUENCE</scope>
    <source>
        <tissue evidence="1">Shoot tissue taken approximately 20 cm above the soil surface</tissue>
    </source>
</reference>
<dbReference type="AlphaFoldDB" id="A0A0A8YSL1"/>